<accession>A0A3P3DNN6</accession>
<protein>
    <submittedName>
        <fullName evidence="4">Xanthine dehydrogenase accessory protein XdhC</fullName>
    </submittedName>
</protein>
<dbReference type="Gene3D" id="3.40.50.720">
    <property type="entry name" value="NAD(P)-binding Rossmann-like Domain"/>
    <property type="match status" value="1"/>
</dbReference>
<feature type="compositionally biased region" description="Basic and acidic residues" evidence="1">
    <location>
        <begin position="316"/>
        <end position="332"/>
    </location>
</feature>
<evidence type="ECO:0000313" key="4">
    <source>
        <dbReference type="EMBL" id="RRH75857.1"/>
    </source>
</evidence>
<feature type="domain" description="XdhC- CoxI" evidence="2">
    <location>
        <begin position="13"/>
        <end position="68"/>
    </location>
</feature>
<evidence type="ECO:0000259" key="2">
    <source>
        <dbReference type="Pfam" id="PF02625"/>
    </source>
</evidence>
<proteinExistence type="predicted"/>
<dbReference type="Proteomes" id="UP000282125">
    <property type="component" value="Unassembled WGS sequence"/>
</dbReference>
<dbReference type="InterPro" id="IPR003777">
    <property type="entry name" value="XdhC_CoxI"/>
</dbReference>
<dbReference type="Pfam" id="PF13478">
    <property type="entry name" value="XdhC_C"/>
    <property type="match status" value="1"/>
</dbReference>
<sequence length="357" mass="38561">MADLSRLREATARHALVARIVVAGFEGSAPRETGTAMLVWPGGSEGTIGGGALEFEAMARARAMIAAGDLTPRLTREPLGPKLGQCCGGAVTLLTEVFSQSTLPEPDAGLWLRPVTPEARAGREMPFTLRRIVARGRSAAGPAPRPGLYLGWMAEPVAAAKQPLWIWGAGHVGRAMVQVLQPLPDWQITWIDTDRRRFPEAIPEGVTPLHDDAPQRFCSEAPAGAAHLIVTFSHALDLELCHRLLLGGEFSFLGLIGSATKRARFRSRLAALGHREDALARLTCPIGERSFGKHPQAIAIGVAHQLLKRHSEAEITDDIIDRPPAEPQRPDESLSGGGREQRRLLQHRTGGNPRASR</sequence>
<dbReference type="InterPro" id="IPR052698">
    <property type="entry name" value="MoCofactor_Util/Proc"/>
</dbReference>
<dbReference type="Pfam" id="PF02625">
    <property type="entry name" value="XdhC_CoxI"/>
    <property type="match status" value="1"/>
</dbReference>
<gene>
    <name evidence="4" type="primary">xdhC</name>
    <name evidence="4" type="ORF">EG244_08010</name>
</gene>
<dbReference type="RefSeq" id="WP_124964481.1">
    <property type="nucleotide sequence ID" value="NZ_RRAZ01000009.1"/>
</dbReference>
<dbReference type="InterPro" id="IPR027051">
    <property type="entry name" value="XdhC_Rossmann_dom"/>
</dbReference>
<dbReference type="PANTHER" id="PTHR30388:SF6">
    <property type="entry name" value="XANTHINE DEHYDROGENASE SUBUNIT A-RELATED"/>
    <property type="match status" value="1"/>
</dbReference>
<dbReference type="InterPro" id="IPR036291">
    <property type="entry name" value="NAD(P)-bd_dom_sf"/>
</dbReference>
<dbReference type="AlphaFoldDB" id="A0A3P3DNN6"/>
<feature type="region of interest" description="Disordered" evidence="1">
    <location>
        <begin position="316"/>
        <end position="357"/>
    </location>
</feature>
<dbReference type="SUPFAM" id="SSF51735">
    <property type="entry name" value="NAD(P)-binding Rossmann-fold domains"/>
    <property type="match status" value="1"/>
</dbReference>
<dbReference type="InterPro" id="IPR014308">
    <property type="entry name" value="Xanthine_DH_XdhC"/>
</dbReference>
<keyword evidence="5" id="KW-1185">Reference proteome</keyword>
<feature type="domain" description="XdhC Rossmann" evidence="3">
    <location>
        <begin position="164"/>
        <end position="305"/>
    </location>
</feature>
<name>A0A3P3DNN6_9RHOB</name>
<dbReference type="PANTHER" id="PTHR30388">
    <property type="entry name" value="ALDEHYDE OXIDOREDUCTASE MOLYBDENUM COFACTOR ASSEMBLY PROTEIN"/>
    <property type="match status" value="1"/>
</dbReference>
<evidence type="ECO:0000259" key="3">
    <source>
        <dbReference type="Pfam" id="PF13478"/>
    </source>
</evidence>
<reference evidence="4 5" key="1">
    <citation type="submission" date="2018-11" db="EMBL/GenBank/DDBJ databases">
        <title>Gemmobacter sp. nov., YIM 102744-1 draft genome.</title>
        <authorList>
            <person name="Li G."/>
            <person name="Jiang Y."/>
        </authorList>
    </citation>
    <scope>NUCLEOTIDE SEQUENCE [LARGE SCALE GENOMIC DNA]</scope>
    <source>
        <strain evidence="4 5">YIM 102744-1</strain>
    </source>
</reference>
<dbReference type="OrthoDB" id="61481at2"/>
<comment type="caution">
    <text evidence="4">The sequence shown here is derived from an EMBL/GenBank/DDBJ whole genome shotgun (WGS) entry which is preliminary data.</text>
</comment>
<organism evidence="4 5">
    <name type="scientific">Falsigemmobacter faecalis</name>
    <dbReference type="NCBI Taxonomy" id="2488730"/>
    <lineage>
        <taxon>Bacteria</taxon>
        <taxon>Pseudomonadati</taxon>
        <taxon>Pseudomonadota</taxon>
        <taxon>Alphaproteobacteria</taxon>
        <taxon>Rhodobacterales</taxon>
        <taxon>Paracoccaceae</taxon>
        <taxon>Falsigemmobacter</taxon>
    </lineage>
</organism>
<dbReference type="EMBL" id="RRAZ01000009">
    <property type="protein sequence ID" value="RRH75857.1"/>
    <property type="molecule type" value="Genomic_DNA"/>
</dbReference>
<evidence type="ECO:0000313" key="5">
    <source>
        <dbReference type="Proteomes" id="UP000282125"/>
    </source>
</evidence>
<evidence type="ECO:0000256" key="1">
    <source>
        <dbReference type="SAM" id="MobiDB-lite"/>
    </source>
</evidence>
<dbReference type="NCBIfam" id="TIGR02964">
    <property type="entry name" value="xanthine_xdhC"/>
    <property type="match status" value="1"/>
</dbReference>